<dbReference type="GO" id="GO:0031083">
    <property type="term" value="C:BLOC-1 complex"/>
    <property type="evidence" value="ECO:0007669"/>
    <property type="project" value="TreeGrafter"/>
</dbReference>
<dbReference type="GO" id="GO:0043015">
    <property type="term" value="F:gamma-tubulin binding"/>
    <property type="evidence" value="ECO:0007669"/>
    <property type="project" value="TreeGrafter"/>
</dbReference>
<organism evidence="3 4">
    <name type="scientific">Chionoecetes opilio</name>
    <name type="common">Atlantic snow crab</name>
    <name type="synonym">Cancer opilio</name>
    <dbReference type="NCBI Taxonomy" id="41210"/>
    <lineage>
        <taxon>Eukaryota</taxon>
        <taxon>Metazoa</taxon>
        <taxon>Ecdysozoa</taxon>
        <taxon>Arthropoda</taxon>
        <taxon>Crustacea</taxon>
        <taxon>Multicrustacea</taxon>
        <taxon>Malacostraca</taxon>
        <taxon>Eumalacostraca</taxon>
        <taxon>Eucarida</taxon>
        <taxon>Decapoda</taxon>
        <taxon>Pleocyemata</taxon>
        <taxon>Brachyura</taxon>
        <taxon>Eubrachyura</taxon>
        <taxon>Majoidea</taxon>
        <taxon>Majidae</taxon>
        <taxon>Chionoecetes</taxon>
    </lineage>
</organism>
<feature type="region of interest" description="Disordered" evidence="2">
    <location>
        <begin position="1"/>
        <end position="57"/>
    </location>
</feature>
<feature type="compositionally biased region" description="Basic and acidic residues" evidence="2">
    <location>
        <begin position="23"/>
        <end position="41"/>
    </location>
</feature>
<evidence type="ECO:0000313" key="4">
    <source>
        <dbReference type="Proteomes" id="UP000770661"/>
    </source>
</evidence>
<dbReference type="PANTHER" id="PTHR46479:SF1">
    <property type="entry name" value="BIOGENESIS OF LYSOSOME-RELATED ORGANELLES COMPLEX 1 SUBUNIT 2"/>
    <property type="match status" value="1"/>
</dbReference>
<dbReference type="Pfam" id="PF10046">
    <property type="entry name" value="BLOC1_2"/>
    <property type="match status" value="1"/>
</dbReference>
<reference evidence="3" key="1">
    <citation type="submission" date="2020-07" db="EMBL/GenBank/DDBJ databases">
        <title>The High-quality genome of the commercially important snow crab, Chionoecetes opilio.</title>
        <authorList>
            <person name="Jeong J.-H."/>
            <person name="Ryu S."/>
        </authorList>
    </citation>
    <scope>NUCLEOTIDE SEQUENCE</scope>
    <source>
        <strain evidence="3">MADBK_172401_WGS</strain>
        <tissue evidence="3">Digestive gland</tissue>
    </source>
</reference>
<dbReference type="GO" id="GO:0000930">
    <property type="term" value="C:gamma-tubulin complex"/>
    <property type="evidence" value="ECO:0007669"/>
    <property type="project" value="TreeGrafter"/>
</dbReference>
<evidence type="ECO:0000256" key="1">
    <source>
        <dbReference type="ARBA" id="ARBA00008468"/>
    </source>
</evidence>
<sequence length="168" mass="18776">MDANPKAPEARAPTATSQPPDAVPRRQVEEEERVSSFDSPKHGPTLSTSTSSFEALDPHDPNLSHLASLMFSHTSNYLQGELSAVLEDYTLLEQMNRATITKYADMRQIGGSVSRALKDLNDKYLALQPYLEQIDQIEDSVTKLEAAAYKLDAYSKRLETKFKSLEKK</sequence>
<name>A0A8J4YKP5_CHIOP</name>
<gene>
    <name evidence="3" type="primary">Blos2</name>
    <name evidence="3" type="ORF">GWK47_039898</name>
</gene>
<evidence type="ECO:0000256" key="2">
    <source>
        <dbReference type="SAM" id="MobiDB-lite"/>
    </source>
</evidence>
<proteinExistence type="inferred from homology"/>
<dbReference type="Proteomes" id="UP000770661">
    <property type="component" value="Unassembled WGS sequence"/>
</dbReference>
<comment type="similarity">
    <text evidence="1">Belongs to the BLOC1S2 family.</text>
</comment>
<dbReference type="GO" id="GO:0016197">
    <property type="term" value="P:endosomal transport"/>
    <property type="evidence" value="ECO:0007669"/>
    <property type="project" value="TreeGrafter"/>
</dbReference>
<comment type="caution">
    <text evidence="3">The sequence shown here is derived from an EMBL/GenBank/DDBJ whole genome shotgun (WGS) entry which is preliminary data.</text>
</comment>
<evidence type="ECO:0000313" key="3">
    <source>
        <dbReference type="EMBL" id="KAG0724799.1"/>
    </source>
</evidence>
<dbReference type="OrthoDB" id="244061at2759"/>
<dbReference type="InterPro" id="IPR019269">
    <property type="entry name" value="BLOC1_su2"/>
</dbReference>
<dbReference type="AlphaFoldDB" id="A0A8J4YKP5"/>
<dbReference type="PANTHER" id="PTHR46479">
    <property type="entry name" value="BIOGENESIS OF LYSOSOME-RELATED ORGANELLES COMPLEX 1 SUBUNIT 2"/>
    <property type="match status" value="1"/>
</dbReference>
<accession>A0A8J4YKP5</accession>
<dbReference type="GO" id="GO:0099078">
    <property type="term" value="C:BORC complex"/>
    <property type="evidence" value="ECO:0007669"/>
    <property type="project" value="TreeGrafter"/>
</dbReference>
<dbReference type="EMBL" id="JACEEZ010006415">
    <property type="protein sequence ID" value="KAG0724799.1"/>
    <property type="molecule type" value="Genomic_DNA"/>
</dbReference>
<protein>
    <submittedName>
        <fullName evidence="3">Biogenesis of lysosome-related organelles complex 1 subunit 2</fullName>
    </submittedName>
</protein>
<keyword evidence="4" id="KW-1185">Reference proteome</keyword>
<dbReference type="GO" id="GO:0032418">
    <property type="term" value="P:lysosome localization"/>
    <property type="evidence" value="ECO:0007669"/>
    <property type="project" value="TreeGrafter"/>
</dbReference>